<reference evidence="4 5" key="1">
    <citation type="submission" date="2019-07" db="EMBL/GenBank/DDBJ databases">
        <title>Thalassofilum flectens gen. nov., sp. nov., a novel moderate thermophilic anaerobe from a shallow sea hot spring in Kunashir Island (Russia), representing a new family in the order Bacteroidales, and proposal of Thalassofilacea fam. nov.</title>
        <authorList>
            <person name="Kochetkova T.V."/>
            <person name="Podosokorskaya O.A."/>
            <person name="Novikov A."/>
            <person name="Elcheninov A.G."/>
            <person name="Toshchakov S.V."/>
            <person name="Kublanov I.V."/>
        </authorList>
    </citation>
    <scope>NUCLEOTIDE SEQUENCE [LARGE SCALE GENOMIC DNA]</scope>
    <source>
        <strain evidence="4 5">38-H</strain>
    </source>
</reference>
<keyword evidence="5" id="KW-1185">Reference proteome</keyword>
<feature type="domain" description="M23ase beta-sheet core" evidence="3">
    <location>
        <begin position="148"/>
        <end position="243"/>
    </location>
</feature>
<dbReference type="CDD" id="cd12797">
    <property type="entry name" value="M23_peptidase"/>
    <property type="match status" value="1"/>
</dbReference>
<evidence type="ECO:0000313" key="5">
    <source>
        <dbReference type="Proteomes" id="UP000500961"/>
    </source>
</evidence>
<evidence type="ECO:0000256" key="2">
    <source>
        <dbReference type="SAM" id="Phobius"/>
    </source>
</evidence>
<dbReference type="Gene3D" id="2.70.70.10">
    <property type="entry name" value="Glucose Permease (Domain IIA)"/>
    <property type="match status" value="1"/>
</dbReference>
<name>A0A7D3Y6B3_9BACT</name>
<dbReference type="KEGG" id="ttz:FHG85_01195"/>
<keyword evidence="1" id="KW-0732">Signal</keyword>
<gene>
    <name evidence="4" type="ORF">FHG85_01195</name>
</gene>
<dbReference type="InterPro" id="IPR050570">
    <property type="entry name" value="Cell_wall_metabolism_enzyme"/>
</dbReference>
<organism evidence="4 5">
    <name type="scientific">Tenuifilum thalassicum</name>
    <dbReference type="NCBI Taxonomy" id="2590900"/>
    <lineage>
        <taxon>Bacteria</taxon>
        <taxon>Pseudomonadati</taxon>
        <taxon>Bacteroidota</taxon>
        <taxon>Bacteroidia</taxon>
        <taxon>Bacteroidales</taxon>
        <taxon>Tenuifilaceae</taxon>
        <taxon>Tenuifilum</taxon>
    </lineage>
</organism>
<evidence type="ECO:0000256" key="1">
    <source>
        <dbReference type="ARBA" id="ARBA00022729"/>
    </source>
</evidence>
<evidence type="ECO:0000259" key="3">
    <source>
        <dbReference type="Pfam" id="PF01551"/>
    </source>
</evidence>
<dbReference type="GO" id="GO:0004222">
    <property type="term" value="F:metalloendopeptidase activity"/>
    <property type="evidence" value="ECO:0007669"/>
    <property type="project" value="TreeGrafter"/>
</dbReference>
<dbReference type="SUPFAM" id="SSF51261">
    <property type="entry name" value="Duplicated hybrid motif"/>
    <property type="match status" value="1"/>
</dbReference>
<dbReference type="Pfam" id="PF01551">
    <property type="entry name" value="Peptidase_M23"/>
    <property type="match status" value="1"/>
</dbReference>
<dbReference type="InterPro" id="IPR011055">
    <property type="entry name" value="Dup_hybrid_motif"/>
</dbReference>
<dbReference type="PANTHER" id="PTHR21666:SF289">
    <property type="entry name" value="L-ALA--D-GLU ENDOPEPTIDASE"/>
    <property type="match status" value="1"/>
</dbReference>
<protein>
    <submittedName>
        <fullName evidence="4">Peptidoglycan DD-metalloendopeptidase family protein</fullName>
    </submittedName>
</protein>
<dbReference type="EMBL" id="CP041345">
    <property type="protein sequence ID" value="QKG81189.1"/>
    <property type="molecule type" value="Genomic_DNA"/>
</dbReference>
<proteinExistence type="predicted"/>
<keyword evidence="2" id="KW-1133">Transmembrane helix</keyword>
<sequence length="249" mass="27583">MNVIVFFGGFSILLVTLVIILIAFTPLREFIPGYPDAKTRKGYVDNALKVDSLEHVIAQWQLYYNDIHVLLNGGEPLTGKETTRDTAKRPSKLDLTPSEEDSLLRAQIEADEMFSLSSNLNSLDNSNTPFFIPPVKGIITNRYNPQNNHYGVDLVASPDEVVLAIAKGVVVLSTWSLETGYTLAIQHEGGYLSVYKHNSKLLKRQGEFVNAGDVIAIIGNSGELTTGPHLHFELWHNGATIDPAKYIKF</sequence>
<keyword evidence="2" id="KW-0812">Transmembrane</keyword>
<feature type="transmembrane region" description="Helical" evidence="2">
    <location>
        <begin position="6"/>
        <end position="24"/>
    </location>
</feature>
<dbReference type="PANTHER" id="PTHR21666">
    <property type="entry name" value="PEPTIDASE-RELATED"/>
    <property type="match status" value="1"/>
</dbReference>
<accession>A0A7D3Y6B3</accession>
<dbReference type="InterPro" id="IPR016047">
    <property type="entry name" value="M23ase_b-sheet_dom"/>
</dbReference>
<dbReference type="Proteomes" id="UP000500961">
    <property type="component" value="Chromosome"/>
</dbReference>
<evidence type="ECO:0000313" key="4">
    <source>
        <dbReference type="EMBL" id="QKG81189.1"/>
    </source>
</evidence>
<dbReference type="AlphaFoldDB" id="A0A7D3Y6B3"/>
<keyword evidence="2" id="KW-0472">Membrane</keyword>